<protein>
    <submittedName>
        <fullName evidence="1">Uncharacterized protein</fullName>
    </submittedName>
</protein>
<evidence type="ECO:0000313" key="2">
    <source>
        <dbReference type="Proteomes" id="UP000634136"/>
    </source>
</evidence>
<name>A0A834SJR2_9FABA</name>
<gene>
    <name evidence="1" type="ORF">G2W53_044095</name>
</gene>
<evidence type="ECO:0000313" key="1">
    <source>
        <dbReference type="EMBL" id="KAF7804984.1"/>
    </source>
</evidence>
<organism evidence="1 2">
    <name type="scientific">Senna tora</name>
    <dbReference type="NCBI Taxonomy" id="362788"/>
    <lineage>
        <taxon>Eukaryota</taxon>
        <taxon>Viridiplantae</taxon>
        <taxon>Streptophyta</taxon>
        <taxon>Embryophyta</taxon>
        <taxon>Tracheophyta</taxon>
        <taxon>Spermatophyta</taxon>
        <taxon>Magnoliopsida</taxon>
        <taxon>eudicotyledons</taxon>
        <taxon>Gunneridae</taxon>
        <taxon>Pentapetalae</taxon>
        <taxon>rosids</taxon>
        <taxon>fabids</taxon>
        <taxon>Fabales</taxon>
        <taxon>Fabaceae</taxon>
        <taxon>Caesalpinioideae</taxon>
        <taxon>Cassia clade</taxon>
        <taxon>Senna</taxon>
    </lineage>
</organism>
<comment type="caution">
    <text evidence="1">The sequence shown here is derived from an EMBL/GenBank/DDBJ whole genome shotgun (WGS) entry which is preliminary data.</text>
</comment>
<proteinExistence type="predicted"/>
<dbReference type="EMBL" id="JAAIUW010000013">
    <property type="protein sequence ID" value="KAF7804984.1"/>
    <property type="molecule type" value="Genomic_DNA"/>
</dbReference>
<keyword evidence="2" id="KW-1185">Reference proteome</keyword>
<dbReference type="Proteomes" id="UP000634136">
    <property type="component" value="Unassembled WGS sequence"/>
</dbReference>
<sequence length="27" mass="3188">MEAKSRVGQVEVEVMKAWALKVWERIN</sequence>
<reference evidence="1" key="1">
    <citation type="submission" date="2020-09" db="EMBL/GenBank/DDBJ databases">
        <title>Genome-Enabled Discovery of Anthraquinone Biosynthesis in Senna tora.</title>
        <authorList>
            <person name="Kang S.-H."/>
            <person name="Pandey R.P."/>
            <person name="Lee C.-M."/>
            <person name="Sim J.-S."/>
            <person name="Jeong J.-T."/>
            <person name="Choi B.-S."/>
            <person name="Jung M."/>
            <person name="Ginzburg D."/>
            <person name="Zhao K."/>
            <person name="Won S.Y."/>
            <person name="Oh T.-J."/>
            <person name="Yu Y."/>
            <person name="Kim N.-H."/>
            <person name="Lee O.R."/>
            <person name="Lee T.-H."/>
            <person name="Bashyal P."/>
            <person name="Kim T.-S."/>
            <person name="Lee W.-H."/>
            <person name="Kawkins C."/>
            <person name="Kim C.-K."/>
            <person name="Kim J.S."/>
            <person name="Ahn B.O."/>
            <person name="Rhee S.Y."/>
            <person name="Sohng J.K."/>
        </authorList>
    </citation>
    <scope>NUCLEOTIDE SEQUENCE</scope>
    <source>
        <tissue evidence="1">Leaf</tissue>
    </source>
</reference>
<accession>A0A834SJR2</accession>
<dbReference type="AlphaFoldDB" id="A0A834SJR2"/>